<reference evidence="2" key="1">
    <citation type="submission" date="2016-11" db="EMBL/GenBank/DDBJ databases">
        <authorList>
            <person name="Varghese N."/>
            <person name="Submissions S."/>
        </authorList>
    </citation>
    <scope>NUCLEOTIDE SEQUENCE [LARGE SCALE GENOMIC DNA]</scope>
    <source>
        <strain evidence="2">DSM 6637</strain>
    </source>
</reference>
<accession>A0A1M7DPE7</accession>
<proteinExistence type="predicted"/>
<dbReference type="AlphaFoldDB" id="A0A1M7DPE7"/>
<keyword evidence="2" id="KW-1185">Reference proteome</keyword>
<evidence type="ECO:0000313" key="2">
    <source>
        <dbReference type="Proteomes" id="UP000184444"/>
    </source>
</evidence>
<protein>
    <submittedName>
        <fullName evidence="1">Uncharacterized protein</fullName>
    </submittedName>
</protein>
<dbReference type="Proteomes" id="UP000184444">
    <property type="component" value="Unassembled WGS sequence"/>
</dbReference>
<dbReference type="EMBL" id="FRCK01000001">
    <property type="protein sequence ID" value="SHL81049.1"/>
    <property type="molecule type" value="Genomic_DNA"/>
</dbReference>
<gene>
    <name evidence="1" type="ORF">SAMN05444389_101463</name>
</gene>
<organism evidence="1 2">
    <name type="scientific">Paracoccus solventivorans</name>
    <dbReference type="NCBI Taxonomy" id="53463"/>
    <lineage>
        <taxon>Bacteria</taxon>
        <taxon>Pseudomonadati</taxon>
        <taxon>Pseudomonadota</taxon>
        <taxon>Alphaproteobacteria</taxon>
        <taxon>Rhodobacterales</taxon>
        <taxon>Paracoccaceae</taxon>
        <taxon>Paracoccus</taxon>
    </lineage>
</organism>
<sequence length="53" mass="5845">MGQNIVPELQDPVRMPEGQVTPRLTDEEVDAKFDALVAVLDAQALIKPQRTAE</sequence>
<dbReference type="RefSeq" id="WP_159435544.1">
    <property type="nucleotide sequence ID" value="NZ_DAOKYZ010000053.1"/>
</dbReference>
<name>A0A1M7DPE7_9RHOB</name>
<evidence type="ECO:0000313" key="1">
    <source>
        <dbReference type="EMBL" id="SHL81049.1"/>
    </source>
</evidence>